<feature type="region of interest" description="Disordered" evidence="1">
    <location>
        <begin position="1"/>
        <end position="50"/>
    </location>
</feature>
<protein>
    <submittedName>
        <fullName evidence="2">Uncharacterized protein</fullName>
    </submittedName>
</protein>
<evidence type="ECO:0000313" key="3">
    <source>
        <dbReference type="Proteomes" id="UP000015103"/>
    </source>
</evidence>
<feature type="compositionally biased region" description="Acidic residues" evidence="1">
    <location>
        <begin position="40"/>
        <end position="50"/>
    </location>
</feature>
<evidence type="ECO:0000313" key="2">
    <source>
        <dbReference type="EnsemblMetazoa" id="RPRC005977-PA"/>
    </source>
</evidence>
<keyword evidence="3" id="KW-1185">Reference proteome</keyword>
<evidence type="ECO:0000256" key="1">
    <source>
        <dbReference type="SAM" id="MobiDB-lite"/>
    </source>
</evidence>
<feature type="region of interest" description="Disordered" evidence="1">
    <location>
        <begin position="123"/>
        <end position="145"/>
    </location>
</feature>
<sequence length="278" mass="32379">MKINDGPLCKEKEYLEESEEEVEVQEDKSDNYSETPTAESTEDFETKDDDDSLTLLQELQLFNQDSREIDYYFPADSSRRRFIFEKSHNFLLLKEEITKFQQEPIWMVIDDSDSCGERIPIPTTTTASLQEPVKPEEHEEQRHSRSVFTNKNMLVAENKSIKDYAEEEEEDNKARVYWASAGLIKEKPAPSLLRVDEIPDSARPTLAKLTSKELLEISTQHASITSMVMERGNLRHKQPFGLRTESNKICKKTSHKKGFVKFCANFWQNVKKKMKRSR</sequence>
<dbReference type="AlphaFoldDB" id="T1HPK3"/>
<dbReference type="EMBL" id="ACPB03001892">
    <property type="status" value="NOT_ANNOTATED_CDS"/>
    <property type="molecule type" value="Genomic_DNA"/>
</dbReference>
<dbReference type="VEuPathDB" id="VectorBase:RPRC005977"/>
<name>T1HPK3_RHOPR</name>
<dbReference type="InParanoid" id="T1HPK3"/>
<organism evidence="2 3">
    <name type="scientific">Rhodnius prolixus</name>
    <name type="common">Triatomid bug</name>
    <dbReference type="NCBI Taxonomy" id="13249"/>
    <lineage>
        <taxon>Eukaryota</taxon>
        <taxon>Metazoa</taxon>
        <taxon>Ecdysozoa</taxon>
        <taxon>Arthropoda</taxon>
        <taxon>Hexapoda</taxon>
        <taxon>Insecta</taxon>
        <taxon>Pterygota</taxon>
        <taxon>Neoptera</taxon>
        <taxon>Paraneoptera</taxon>
        <taxon>Hemiptera</taxon>
        <taxon>Heteroptera</taxon>
        <taxon>Panheteroptera</taxon>
        <taxon>Cimicomorpha</taxon>
        <taxon>Reduviidae</taxon>
        <taxon>Triatominae</taxon>
        <taxon>Rhodnius</taxon>
    </lineage>
</organism>
<feature type="compositionally biased region" description="Basic and acidic residues" evidence="1">
    <location>
        <begin position="133"/>
        <end position="143"/>
    </location>
</feature>
<dbReference type="HOGENOM" id="CLU_1002268_0_0_1"/>
<proteinExistence type="predicted"/>
<dbReference type="EMBL" id="ACPB03001893">
    <property type="status" value="NOT_ANNOTATED_CDS"/>
    <property type="molecule type" value="Genomic_DNA"/>
</dbReference>
<dbReference type="EnsemblMetazoa" id="RPRC005977-RA">
    <property type="protein sequence ID" value="RPRC005977-PA"/>
    <property type="gene ID" value="RPRC005977"/>
</dbReference>
<dbReference type="Proteomes" id="UP000015103">
    <property type="component" value="Unassembled WGS sequence"/>
</dbReference>
<accession>T1HPK3</accession>
<reference evidence="2" key="1">
    <citation type="submission" date="2015-05" db="UniProtKB">
        <authorList>
            <consortium name="EnsemblMetazoa"/>
        </authorList>
    </citation>
    <scope>IDENTIFICATION</scope>
</reference>